<organism evidence="1 2">
    <name type="scientific">Nocardioides scoriae</name>
    <dbReference type="NCBI Taxonomy" id="642780"/>
    <lineage>
        <taxon>Bacteria</taxon>
        <taxon>Bacillati</taxon>
        <taxon>Actinomycetota</taxon>
        <taxon>Actinomycetes</taxon>
        <taxon>Propionibacteriales</taxon>
        <taxon>Nocardioidaceae</taxon>
        <taxon>Nocardioides</taxon>
    </lineage>
</organism>
<reference evidence="2" key="1">
    <citation type="submission" date="2016-10" db="EMBL/GenBank/DDBJ databases">
        <authorList>
            <person name="Varghese N."/>
            <person name="Submissions S."/>
        </authorList>
    </citation>
    <scope>NUCLEOTIDE SEQUENCE [LARGE SCALE GENOMIC DNA]</scope>
    <source>
        <strain evidence="2">DSM 22127</strain>
    </source>
</reference>
<name>A0A1H1LIR0_9ACTN</name>
<dbReference type="AlphaFoldDB" id="A0A1H1LIR0"/>
<proteinExistence type="predicted"/>
<accession>A0A1H1LIR0</accession>
<evidence type="ECO:0000313" key="1">
    <source>
        <dbReference type="EMBL" id="SDR74454.1"/>
    </source>
</evidence>
<protein>
    <submittedName>
        <fullName evidence="1">Uncharacterized protein</fullName>
    </submittedName>
</protein>
<dbReference type="EMBL" id="LT629757">
    <property type="protein sequence ID" value="SDR74454.1"/>
    <property type="molecule type" value="Genomic_DNA"/>
</dbReference>
<evidence type="ECO:0000313" key="2">
    <source>
        <dbReference type="Proteomes" id="UP000198859"/>
    </source>
</evidence>
<dbReference type="Proteomes" id="UP000198859">
    <property type="component" value="Chromosome I"/>
</dbReference>
<gene>
    <name evidence="1" type="ORF">SAMN04488570_0236</name>
</gene>
<sequence>MVGTDDAPHMMEVVYGVVLPGERLKDTYKVRRTEVVFLELTAGVSLVFTDVYGSHWERSTYDLQRREHPALIC</sequence>
<keyword evidence="2" id="KW-1185">Reference proteome</keyword>